<organism evidence="2 3">
    <name type="scientific">Cephalotrichum gorgonifer</name>
    <dbReference type="NCBI Taxonomy" id="2041049"/>
    <lineage>
        <taxon>Eukaryota</taxon>
        <taxon>Fungi</taxon>
        <taxon>Dikarya</taxon>
        <taxon>Ascomycota</taxon>
        <taxon>Pezizomycotina</taxon>
        <taxon>Sordariomycetes</taxon>
        <taxon>Hypocreomycetidae</taxon>
        <taxon>Microascales</taxon>
        <taxon>Microascaceae</taxon>
        <taxon>Cephalotrichum</taxon>
    </lineage>
</organism>
<dbReference type="Pfam" id="PF23155">
    <property type="entry name" value="DUF7053"/>
    <property type="match status" value="1"/>
</dbReference>
<feature type="domain" description="DUF7053" evidence="1">
    <location>
        <begin position="111"/>
        <end position="274"/>
    </location>
</feature>
<evidence type="ECO:0000313" key="2">
    <source>
        <dbReference type="EMBL" id="SPN96859.1"/>
    </source>
</evidence>
<accession>A0AAE8SQS5</accession>
<dbReference type="PANTHER" id="PTHR38117">
    <property type="entry name" value="NACHT AND WD40 DOMAIN PROTEIN"/>
    <property type="match status" value="1"/>
</dbReference>
<name>A0AAE8SQS5_9PEZI</name>
<proteinExistence type="predicted"/>
<protein>
    <recommendedName>
        <fullName evidence="1">DUF7053 domain-containing protein</fullName>
    </recommendedName>
</protein>
<dbReference type="Proteomes" id="UP001187682">
    <property type="component" value="Unassembled WGS sequence"/>
</dbReference>
<dbReference type="AlphaFoldDB" id="A0AAE8SQS5"/>
<sequence length="282" mass="31242">MCFHKSIKYTCAHTFFTICIRTCHVQDEYLIDPEGCTPCDIKTSHALYTIAVDRRCDACLRLDARVGDMKAVLKGARAKVDEMLAIRDSANELWERNDKEVLEKGAAILNTTTTLKFTTPLPPSIPAPKAIATLQNHETFIKCDPHMISFKSLPPPLADAVAVPPSRVCSPRTQDPTQTYEVTDRVHALPAGLWDSDVVSTTEITNLERGIFARLRSPMGIVMETVWEITEMEGEGGGLEMVEETVISCSRLLSGVVKGQCQANWKGIHAKLVRIMNGEEEV</sequence>
<dbReference type="InterPro" id="IPR055481">
    <property type="entry name" value="DUF7053"/>
</dbReference>
<dbReference type="PANTHER" id="PTHR38117:SF1">
    <property type="entry name" value="DUF3074 DOMAIN-CONTAINING PROTEIN"/>
    <property type="match status" value="1"/>
</dbReference>
<keyword evidence="3" id="KW-1185">Reference proteome</keyword>
<evidence type="ECO:0000259" key="1">
    <source>
        <dbReference type="Pfam" id="PF23155"/>
    </source>
</evidence>
<comment type="caution">
    <text evidence="2">The sequence shown here is derived from an EMBL/GenBank/DDBJ whole genome shotgun (WGS) entry which is preliminary data.</text>
</comment>
<evidence type="ECO:0000313" key="3">
    <source>
        <dbReference type="Proteomes" id="UP001187682"/>
    </source>
</evidence>
<dbReference type="EMBL" id="ONZQ02000001">
    <property type="protein sequence ID" value="SPN96859.1"/>
    <property type="molecule type" value="Genomic_DNA"/>
</dbReference>
<reference evidence="2" key="1">
    <citation type="submission" date="2018-03" db="EMBL/GenBank/DDBJ databases">
        <authorList>
            <person name="Guldener U."/>
        </authorList>
    </citation>
    <scope>NUCLEOTIDE SEQUENCE</scope>
</reference>
<gene>
    <name evidence="2" type="ORF">DNG_00379</name>
</gene>